<proteinExistence type="predicted"/>
<protein>
    <recommendedName>
        <fullName evidence="3">General secretion pathway protein I</fullName>
    </recommendedName>
</protein>
<accession>A0A517NEG5</accession>
<evidence type="ECO:0008006" key="3">
    <source>
        <dbReference type="Google" id="ProtNLM"/>
    </source>
</evidence>
<gene>
    <name evidence="1" type="ORF">K227x_39240</name>
</gene>
<dbReference type="EMBL" id="CP036525">
    <property type="protein sequence ID" value="QDT05524.1"/>
    <property type="molecule type" value="Genomic_DNA"/>
</dbReference>
<name>A0A517NEG5_9BACT</name>
<evidence type="ECO:0000313" key="1">
    <source>
        <dbReference type="EMBL" id="QDT05524.1"/>
    </source>
</evidence>
<organism evidence="1 2">
    <name type="scientific">Rubripirellula lacrimiformis</name>
    <dbReference type="NCBI Taxonomy" id="1930273"/>
    <lineage>
        <taxon>Bacteria</taxon>
        <taxon>Pseudomonadati</taxon>
        <taxon>Planctomycetota</taxon>
        <taxon>Planctomycetia</taxon>
        <taxon>Pirellulales</taxon>
        <taxon>Pirellulaceae</taxon>
        <taxon>Rubripirellula</taxon>
    </lineage>
</organism>
<keyword evidence="2" id="KW-1185">Reference proteome</keyword>
<reference evidence="1 2" key="1">
    <citation type="submission" date="2019-02" db="EMBL/GenBank/DDBJ databases">
        <title>Deep-cultivation of Planctomycetes and their phenomic and genomic characterization uncovers novel biology.</title>
        <authorList>
            <person name="Wiegand S."/>
            <person name="Jogler M."/>
            <person name="Boedeker C."/>
            <person name="Pinto D."/>
            <person name="Vollmers J."/>
            <person name="Rivas-Marin E."/>
            <person name="Kohn T."/>
            <person name="Peeters S.H."/>
            <person name="Heuer A."/>
            <person name="Rast P."/>
            <person name="Oberbeckmann S."/>
            <person name="Bunk B."/>
            <person name="Jeske O."/>
            <person name="Meyerdierks A."/>
            <person name="Storesund J.E."/>
            <person name="Kallscheuer N."/>
            <person name="Luecker S."/>
            <person name="Lage O.M."/>
            <person name="Pohl T."/>
            <person name="Merkel B.J."/>
            <person name="Hornburger P."/>
            <person name="Mueller R.-W."/>
            <person name="Bruemmer F."/>
            <person name="Labrenz M."/>
            <person name="Spormann A.M."/>
            <person name="Op den Camp H."/>
            <person name="Overmann J."/>
            <person name="Amann R."/>
            <person name="Jetten M.S.M."/>
            <person name="Mascher T."/>
            <person name="Medema M.H."/>
            <person name="Devos D.P."/>
            <person name="Kaster A.-K."/>
            <person name="Ovreas L."/>
            <person name="Rohde M."/>
            <person name="Galperin M.Y."/>
            <person name="Jogler C."/>
        </authorList>
    </citation>
    <scope>NUCLEOTIDE SEQUENCE [LARGE SCALE GENOMIC DNA]</scope>
    <source>
        <strain evidence="1 2">K22_7</strain>
    </source>
</reference>
<dbReference type="AlphaFoldDB" id="A0A517NEG5"/>
<evidence type="ECO:0000313" key="2">
    <source>
        <dbReference type="Proteomes" id="UP000318538"/>
    </source>
</evidence>
<dbReference type="Proteomes" id="UP000318538">
    <property type="component" value="Chromosome"/>
</dbReference>
<sequence>MEMVIATAVLAGSGVALFSLIGQATQLAQKAEQRTVALQMAQSTLDEFIATRSDAESEMEGSFESDPRWRYKIELSDVEANGDGESKLKRIVVSIYRSTESGTPSADNTDSAVVSLVRWIGAAKPMSTVSSDALDLP</sequence>
<dbReference type="KEGG" id="rlc:K227x_39240"/>